<evidence type="ECO:0000256" key="3">
    <source>
        <dbReference type="SAM" id="MobiDB-lite"/>
    </source>
</evidence>
<dbReference type="Proteomes" id="UP001500457">
    <property type="component" value="Unassembled WGS sequence"/>
</dbReference>
<sequence>MATTTRARRNEPEEPAGSEPTPATVTTDAEATSRPASGVTGVLSRGARAVVETLGAPVADSLLGRHPRSTGITTDERVEEGALVVEAELPGFAPDAITVAAEGGELFLRAQREIEPGTGRLQRRERRTGTFARDLVLPPGTDPTTITATYADGVLTVRVPLPEPSPSSRRVEIPVRHRR</sequence>
<dbReference type="InterPro" id="IPR008978">
    <property type="entry name" value="HSP20-like_chaperone"/>
</dbReference>
<evidence type="ECO:0000256" key="2">
    <source>
        <dbReference type="RuleBase" id="RU003616"/>
    </source>
</evidence>
<feature type="region of interest" description="Disordered" evidence="3">
    <location>
        <begin position="160"/>
        <end position="179"/>
    </location>
</feature>
<dbReference type="InterPro" id="IPR002068">
    <property type="entry name" value="A-crystallin/Hsp20_dom"/>
</dbReference>
<dbReference type="Pfam" id="PF00011">
    <property type="entry name" value="HSP20"/>
    <property type="match status" value="1"/>
</dbReference>
<comment type="similarity">
    <text evidence="1 2">Belongs to the small heat shock protein (HSP20) family.</text>
</comment>
<name>A0ABP9EKQ0_9PSEU</name>
<feature type="compositionally biased region" description="Polar residues" evidence="3">
    <location>
        <begin position="21"/>
        <end position="30"/>
    </location>
</feature>
<dbReference type="PROSITE" id="PS01031">
    <property type="entry name" value="SHSP"/>
    <property type="match status" value="1"/>
</dbReference>
<dbReference type="CDD" id="cd06464">
    <property type="entry name" value="ACD_sHsps-like"/>
    <property type="match status" value="1"/>
</dbReference>
<dbReference type="RefSeq" id="WP_274231726.1">
    <property type="nucleotide sequence ID" value="NZ_BAABHQ010000009.1"/>
</dbReference>
<dbReference type="SUPFAM" id="SSF49764">
    <property type="entry name" value="HSP20-like chaperones"/>
    <property type="match status" value="1"/>
</dbReference>
<feature type="domain" description="SHSP" evidence="4">
    <location>
        <begin position="63"/>
        <end position="176"/>
    </location>
</feature>
<protein>
    <recommendedName>
        <fullName evidence="4">SHSP domain-containing protein</fullName>
    </recommendedName>
</protein>
<reference evidence="6" key="1">
    <citation type="journal article" date="2019" name="Int. J. Syst. Evol. Microbiol.">
        <title>The Global Catalogue of Microorganisms (GCM) 10K type strain sequencing project: providing services to taxonomists for standard genome sequencing and annotation.</title>
        <authorList>
            <consortium name="The Broad Institute Genomics Platform"/>
            <consortium name="The Broad Institute Genome Sequencing Center for Infectious Disease"/>
            <person name="Wu L."/>
            <person name="Ma J."/>
        </authorList>
    </citation>
    <scope>NUCLEOTIDE SEQUENCE [LARGE SCALE GENOMIC DNA]</scope>
    <source>
        <strain evidence="6">JCM 17983</strain>
    </source>
</reference>
<dbReference type="EMBL" id="BAABHQ010000009">
    <property type="protein sequence ID" value="GAA4880375.1"/>
    <property type="molecule type" value="Genomic_DNA"/>
</dbReference>
<evidence type="ECO:0000256" key="1">
    <source>
        <dbReference type="PROSITE-ProRule" id="PRU00285"/>
    </source>
</evidence>
<dbReference type="PANTHER" id="PTHR11527">
    <property type="entry name" value="HEAT-SHOCK PROTEIN 20 FAMILY MEMBER"/>
    <property type="match status" value="1"/>
</dbReference>
<accession>A0ABP9EKQ0</accession>
<evidence type="ECO:0000259" key="4">
    <source>
        <dbReference type="PROSITE" id="PS01031"/>
    </source>
</evidence>
<dbReference type="InterPro" id="IPR031107">
    <property type="entry name" value="Small_HSP"/>
</dbReference>
<feature type="compositionally biased region" description="Basic and acidic residues" evidence="3">
    <location>
        <begin position="169"/>
        <end position="179"/>
    </location>
</feature>
<proteinExistence type="inferred from homology"/>
<evidence type="ECO:0000313" key="6">
    <source>
        <dbReference type="Proteomes" id="UP001500457"/>
    </source>
</evidence>
<feature type="region of interest" description="Disordered" evidence="3">
    <location>
        <begin position="1"/>
        <end position="45"/>
    </location>
</feature>
<evidence type="ECO:0000313" key="5">
    <source>
        <dbReference type="EMBL" id="GAA4880375.1"/>
    </source>
</evidence>
<gene>
    <name evidence="5" type="ORF">GCM10023203_34170</name>
</gene>
<keyword evidence="6" id="KW-1185">Reference proteome</keyword>
<dbReference type="Gene3D" id="2.60.40.790">
    <property type="match status" value="1"/>
</dbReference>
<organism evidence="5 6">
    <name type="scientific">Actinomycetospora straminea</name>
    <dbReference type="NCBI Taxonomy" id="663607"/>
    <lineage>
        <taxon>Bacteria</taxon>
        <taxon>Bacillati</taxon>
        <taxon>Actinomycetota</taxon>
        <taxon>Actinomycetes</taxon>
        <taxon>Pseudonocardiales</taxon>
        <taxon>Pseudonocardiaceae</taxon>
        <taxon>Actinomycetospora</taxon>
    </lineage>
</organism>
<comment type="caution">
    <text evidence="5">The sequence shown here is derived from an EMBL/GenBank/DDBJ whole genome shotgun (WGS) entry which is preliminary data.</text>
</comment>